<gene>
    <name evidence="3" type="ORF">EV702DRAFT_515611</name>
</gene>
<dbReference type="Pfam" id="PF06330">
    <property type="entry name" value="TRI5"/>
    <property type="match status" value="1"/>
</dbReference>
<proteinExistence type="inferred from homology"/>
<dbReference type="Gene3D" id="1.10.600.10">
    <property type="entry name" value="Farnesyl Diphosphate Synthase"/>
    <property type="match status" value="1"/>
</dbReference>
<evidence type="ECO:0000313" key="4">
    <source>
        <dbReference type="Proteomes" id="UP000714275"/>
    </source>
</evidence>
<dbReference type="InterPro" id="IPR008949">
    <property type="entry name" value="Isoprenoid_synthase_dom_sf"/>
</dbReference>
<dbReference type="OrthoDB" id="2998174at2759"/>
<dbReference type="SFLD" id="SFLDG01021">
    <property type="entry name" value="Trichodiene_Synthase_Like"/>
    <property type="match status" value="1"/>
</dbReference>
<dbReference type="EMBL" id="JABBWD010000004">
    <property type="protein sequence ID" value="KAG1782231.1"/>
    <property type="molecule type" value="Genomic_DNA"/>
</dbReference>
<dbReference type="InterPro" id="IPR024652">
    <property type="entry name" value="Trichodiene_synth"/>
</dbReference>
<accession>A0A9P7A698</accession>
<evidence type="ECO:0000256" key="2">
    <source>
        <dbReference type="ARBA" id="ARBA00023239"/>
    </source>
</evidence>
<dbReference type="AlphaFoldDB" id="A0A9P7A698"/>
<keyword evidence="2" id="KW-0456">Lyase</keyword>
<evidence type="ECO:0000313" key="3">
    <source>
        <dbReference type="EMBL" id="KAG1782231.1"/>
    </source>
</evidence>
<evidence type="ECO:0000256" key="1">
    <source>
        <dbReference type="ARBA" id="ARBA00007946"/>
    </source>
</evidence>
<reference evidence="3" key="1">
    <citation type="journal article" date="2020" name="New Phytol.">
        <title>Comparative genomics reveals dynamic genome evolution in host specialist ectomycorrhizal fungi.</title>
        <authorList>
            <person name="Lofgren L.A."/>
            <person name="Nguyen N.H."/>
            <person name="Vilgalys R."/>
            <person name="Ruytinx J."/>
            <person name="Liao H.L."/>
            <person name="Branco S."/>
            <person name="Kuo A."/>
            <person name="LaButti K."/>
            <person name="Lipzen A."/>
            <person name="Andreopoulos W."/>
            <person name="Pangilinan J."/>
            <person name="Riley R."/>
            <person name="Hundley H."/>
            <person name="Na H."/>
            <person name="Barry K."/>
            <person name="Grigoriev I.V."/>
            <person name="Stajich J.E."/>
            <person name="Kennedy P.G."/>
        </authorList>
    </citation>
    <scope>NUCLEOTIDE SEQUENCE</scope>
    <source>
        <strain evidence="3">DOB743</strain>
    </source>
</reference>
<dbReference type="SFLD" id="SFLDS00005">
    <property type="entry name" value="Isoprenoid_Synthase_Type_I"/>
    <property type="match status" value="1"/>
</dbReference>
<organism evidence="3 4">
    <name type="scientific">Suillus placidus</name>
    <dbReference type="NCBI Taxonomy" id="48579"/>
    <lineage>
        <taxon>Eukaryota</taxon>
        <taxon>Fungi</taxon>
        <taxon>Dikarya</taxon>
        <taxon>Basidiomycota</taxon>
        <taxon>Agaricomycotina</taxon>
        <taxon>Agaricomycetes</taxon>
        <taxon>Agaricomycetidae</taxon>
        <taxon>Boletales</taxon>
        <taxon>Suillineae</taxon>
        <taxon>Suillaceae</taxon>
        <taxon>Suillus</taxon>
    </lineage>
</organism>
<sequence>MQLTLNGAIHPIDFELIQPIQAIISSLLEHCDIPYGTTPFDHDLYQECVEEATRRGYPVENIGKCLTGGVVLASTAYQHITDIRVRVFVALITSYAIYLDDMANDREVSTTGIDLFNERFMRCSPQEDSVLDAFAELLRETPKHFQRITSNIIVTSILNAVTAFLLEQETEGMTLSRVAHNFPTFCRIMSGAADSYALFAFPPDLAVKHYIQSLPEMTVFVNNMNDILSFYKEELSGESVNRVSLLATCQGTSKYHVLSQLADATVDAHQNILKIIESNEAALNAYKNFSSGFVYFHTTLKRYKLSDLGLQHLAKTTVSTPALPTMQYSS</sequence>
<dbReference type="SUPFAM" id="SSF48576">
    <property type="entry name" value="Terpenoid synthases"/>
    <property type="match status" value="1"/>
</dbReference>
<dbReference type="Proteomes" id="UP000714275">
    <property type="component" value="Unassembled WGS sequence"/>
</dbReference>
<comment type="similarity">
    <text evidence="1">Belongs to the trichodiene synthase family.</text>
</comment>
<comment type="caution">
    <text evidence="3">The sequence shown here is derived from an EMBL/GenBank/DDBJ whole genome shotgun (WGS) entry which is preliminary data.</text>
</comment>
<name>A0A9P7A698_9AGAM</name>
<dbReference type="GO" id="GO:0016838">
    <property type="term" value="F:carbon-oxygen lyase activity, acting on phosphates"/>
    <property type="evidence" value="ECO:0007669"/>
    <property type="project" value="InterPro"/>
</dbReference>
<keyword evidence="4" id="KW-1185">Reference proteome</keyword>
<protein>
    <submittedName>
        <fullName evidence="3">Isoprenoid synthase domain-containing protein</fullName>
    </submittedName>
</protein>